<feature type="domain" description="RNA-binding S4" evidence="6">
    <location>
        <begin position="2"/>
        <end position="69"/>
    </location>
</feature>
<dbReference type="PANTHER" id="PTHR47683:SF2">
    <property type="entry name" value="RNA-BINDING S4 DOMAIN-CONTAINING PROTEIN"/>
    <property type="match status" value="1"/>
</dbReference>
<reference evidence="7 8" key="1">
    <citation type="journal article" date="2015" name="Genome Announc.">
        <title>Expanding the biotechnology potential of lactobacilli through comparative genomics of 213 strains and associated genera.</title>
        <authorList>
            <person name="Sun Z."/>
            <person name="Harris H.M."/>
            <person name="McCann A."/>
            <person name="Guo C."/>
            <person name="Argimon S."/>
            <person name="Zhang W."/>
            <person name="Yang X."/>
            <person name="Jeffery I.B."/>
            <person name="Cooney J.C."/>
            <person name="Kagawa T.F."/>
            <person name="Liu W."/>
            <person name="Song Y."/>
            <person name="Salvetti E."/>
            <person name="Wrobel A."/>
            <person name="Rasinkangas P."/>
            <person name="Parkhill J."/>
            <person name="Rea M.C."/>
            <person name="O'Sullivan O."/>
            <person name="Ritari J."/>
            <person name="Douillard F.P."/>
            <person name="Paul Ross R."/>
            <person name="Yang R."/>
            <person name="Briner A.E."/>
            <person name="Felis G.E."/>
            <person name="de Vos W.M."/>
            <person name="Barrangou R."/>
            <person name="Klaenhammer T.R."/>
            <person name="Caufield P.W."/>
            <person name="Cui Y."/>
            <person name="Zhang H."/>
            <person name="O'Toole P.W."/>
        </authorList>
    </citation>
    <scope>NUCLEOTIDE SEQUENCE [LARGE SCALE GENOMIC DNA]</scope>
    <source>
        <strain evidence="7 8">DSM 20001</strain>
    </source>
</reference>
<dbReference type="Pfam" id="PF00849">
    <property type="entry name" value="PseudoU_synth_2"/>
    <property type="match status" value="1"/>
</dbReference>
<evidence type="ECO:0000256" key="4">
    <source>
        <dbReference type="PROSITE-ProRule" id="PRU00182"/>
    </source>
</evidence>
<protein>
    <recommendedName>
        <fullName evidence="5">Pseudouridine synthase</fullName>
        <ecNumber evidence="5">5.4.99.-</ecNumber>
    </recommendedName>
</protein>
<dbReference type="GO" id="GO:0003723">
    <property type="term" value="F:RNA binding"/>
    <property type="evidence" value="ECO:0007669"/>
    <property type="project" value="UniProtKB-KW"/>
</dbReference>
<dbReference type="EMBL" id="AZCN01000037">
    <property type="protein sequence ID" value="KRK16085.1"/>
    <property type="molecule type" value="Genomic_DNA"/>
</dbReference>
<evidence type="ECO:0000256" key="2">
    <source>
        <dbReference type="ARBA" id="ARBA00022884"/>
    </source>
</evidence>
<dbReference type="GO" id="GO:0120159">
    <property type="term" value="F:rRNA pseudouridine synthase activity"/>
    <property type="evidence" value="ECO:0007669"/>
    <property type="project" value="UniProtKB-ARBA"/>
</dbReference>
<dbReference type="Proteomes" id="UP000051181">
    <property type="component" value="Unassembled WGS sequence"/>
</dbReference>
<dbReference type="CDD" id="cd02870">
    <property type="entry name" value="PseudoU_synth_RsuA_like"/>
    <property type="match status" value="1"/>
</dbReference>
<organism evidence="7 8">
    <name type="scientific">Loigolactobacillus coryniformis subsp. coryniformis KCTC 3167 = DSM 20001</name>
    <dbReference type="NCBI Taxonomy" id="913848"/>
    <lineage>
        <taxon>Bacteria</taxon>
        <taxon>Bacillati</taxon>
        <taxon>Bacillota</taxon>
        <taxon>Bacilli</taxon>
        <taxon>Lactobacillales</taxon>
        <taxon>Lactobacillaceae</taxon>
        <taxon>Loigolactobacillus</taxon>
    </lineage>
</organism>
<keyword evidence="3 5" id="KW-0413">Isomerase</keyword>
<name>A0A0R1F2M4_9LACO</name>
<dbReference type="GO" id="GO:0000455">
    <property type="term" value="P:enzyme-directed rRNA pseudouridine synthesis"/>
    <property type="evidence" value="ECO:0007669"/>
    <property type="project" value="UniProtKB-ARBA"/>
</dbReference>
<dbReference type="SUPFAM" id="SSF55174">
    <property type="entry name" value="Alpha-L RNA-binding motif"/>
    <property type="match status" value="1"/>
</dbReference>
<dbReference type="SUPFAM" id="SSF55120">
    <property type="entry name" value="Pseudouridine synthase"/>
    <property type="match status" value="1"/>
</dbReference>
<comment type="similarity">
    <text evidence="1 5">Belongs to the pseudouridine synthase RsuA family.</text>
</comment>
<dbReference type="GO" id="GO:0005829">
    <property type="term" value="C:cytosol"/>
    <property type="evidence" value="ECO:0007669"/>
    <property type="project" value="UniProtKB-ARBA"/>
</dbReference>
<dbReference type="EC" id="5.4.99.-" evidence="5"/>
<evidence type="ECO:0000256" key="1">
    <source>
        <dbReference type="ARBA" id="ARBA00008348"/>
    </source>
</evidence>
<dbReference type="InterPro" id="IPR020103">
    <property type="entry name" value="PsdUridine_synth_cat_dom_sf"/>
</dbReference>
<dbReference type="PROSITE" id="PS01149">
    <property type="entry name" value="PSI_RSU"/>
    <property type="match status" value="1"/>
</dbReference>
<accession>A0A0R1F2M4</accession>
<dbReference type="InterPro" id="IPR020094">
    <property type="entry name" value="TruA/RsuA/RluB/E/F_N"/>
</dbReference>
<evidence type="ECO:0000313" key="7">
    <source>
        <dbReference type="EMBL" id="KRK16085.1"/>
    </source>
</evidence>
<dbReference type="InterPro" id="IPR002942">
    <property type="entry name" value="S4_RNA-bd"/>
</dbReference>
<dbReference type="FunFam" id="3.30.70.580:FF:000005">
    <property type="entry name" value="Pseudouridine synthase"/>
    <property type="match status" value="1"/>
</dbReference>
<dbReference type="InterPro" id="IPR018496">
    <property type="entry name" value="PsdUridine_synth_RsuA/RluB_CS"/>
</dbReference>
<dbReference type="SMART" id="SM00363">
    <property type="entry name" value="S4"/>
    <property type="match status" value="1"/>
</dbReference>
<dbReference type="FunFam" id="3.10.290.10:FF:000003">
    <property type="entry name" value="Pseudouridine synthase"/>
    <property type="match status" value="1"/>
</dbReference>
<proteinExistence type="inferred from homology"/>
<dbReference type="eggNOG" id="COG1187">
    <property type="taxonomic scope" value="Bacteria"/>
</dbReference>
<dbReference type="InterPro" id="IPR042092">
    <property type="entry name" value="PsdUridine_s_RsuA/RluB/E/F_cat"/>
</dbReference>
<dbReference type="GeneID" id="65917087"/>
<dbReference type="InterPro" id="IPR036986">
    <property type="entry name" value="S4_RNA-bd_sf"/>
</dbReference>
<comment type="caution">
    <text evidence="7">The sequence shown here is derived from an EMBL/GenBank/DDBJ whole genome shotgun (WGS) entry which is preliminary data.</text>
</comment>
<dbReference type="InterPro" id="IPR006145">
    <property type="entry name" value="PsdUridine_synth_RsuA/RluA"/>
</dbReference>
<dbReference type="RefSeq" id="WP_003678792.1">
    <property type="nucleotide sequence ID" value="NZ_AZCN01000037.1"/>
</dbReference>
<evidence type="ECO:0000256" key="5">
    <source>
        <dbReference type="RuleBase" id="RU003887"/>
    </source>
</evidence>
<keyword evidence="2 4" id="KW-0694">RNA-binding</keyword>
<dbReference type="InterPro" id="IPR000748">
    <property type="entry name" value="PsdUridine_synth_RsuA/RluB/E/F"/>
</dbReference>
<dbReference type="PANTHER" id="PTHR47683">
    <property type="entry name" value="PSEUDOURIDINE SYNTHASE FAMILY PROTEIN-RELATED"/>
    <property type="match status" value="1"/>
</dbReference>
<sequence length="243" mass="27378">MERLQKVIAAAGIASRRKAEQLISTGHVQVNGQVVKEMGIQVEPHDHVEVDGVPVTTEQKRYFLLYKPRRVISSAHDEKGRKTVIDFFPEVNERLYPIGRLDYNTSGLIIITNDGELANLLTHPRYRIEKQYTAKVEGIPTVEALKKLRAGVKLEKKRTAPAKVKVLSTDRTKKMALVSLTIHEGMNHEVRDMLQAVGYPVNKLSRERYAFLTTEGMTAGDSRPMQPQEVAALKKLARTGKLR</sequence>
<dbReference type="PROSITE" id="PS50889">
    <property type="entry name" value="S4"/>
    <property type="match status" value="1"/>
</dbReference>
<dbReference type="Gene3D" id="3.30.70.1560">
    <property type="entry name" value="Alpha-L RNA-binding motif"/>
    <property type="match status" value="1"/>
</dbReference>
<dbReference type="Gene3D" id="3.30.70.580">
    <property type="entry name" value="Pseudouridine synthase I, catalytic domain, N-terminal subdomain"/>
    <property type="match status" value="1"/>
</dbReference>
<evidence type="ECO:0000313" key="8">
    <source>
        <dbReference type="Proteomes" id="UP000051181"/>
    </source>
</evidence>
<dbReference type="AlphaFoldDB" id="A0A0R1F2M4"/>
<dbReference type="Gene3D" id="3.10.290.10">
    <property type="entry name" value="RNA-binding S4 domain"/>
    <property type="match status" value="1"/>
</dbReference>
<dbReference type="NCBIfam" id="TIGR00093">
    <property type="entry name" value="pseudouridine synthase"/>
    <property type="match status" value="1"/>
</dbReference>
<dbReference type="Pfam" id="PF01479">
    <property type="entry name" value="S4"/>
    <property type="match status" value="1"/>
</dbReference>
<evidence type="ECO:0000256" key="3">
    <source>
        <dbReference type="ARBA" id="ARBA00023235"/>
    </source>
</evidence>
<dbReference type="InterPro" id="IPR050343">
    <property type="entry name" value="RsuA_PseudoU_synthase"/>
</dbReference>
<gene>
    <name evidence="7" type="ORF">FD22_GL001394</name>
</gene>
<dbReference type="CDD" id="cd00165">
    <property type="entry name" value="S4"/>
    <property type="match status" value="1"/>
</dbReference>
<dbReference type="PATRIC" id="fig|913848.6.peg.1432"/>
<evidence type="ECO:0000259" key="6">
    <source>
        <dbReference type="SMART" id="SM00363"/>
    </source>
</evidence>
<dbReference type="FunFam" id="3.30.70.1560:FF:000001">
    <property type="entry name" value="Pseudouridine synthase"/>
    <property type="match status" value="1"/>
</dbReference>